<dbReference type="Pfam" id="PF13532">
    <property type="entry name" value="2OG-FeII_Oxy_2"/>
    <property type="match status" value="1"/>
</dbReference>
<dbReference type="InterPro" id="IPR037151">
    <property type="entry name" value="AlkB-like_sf"/>
</dbReference>
<name>A0ABX3F969_9VIBR</name>
<reference evidence="2 3" key="1">
    <citation type="submission" date="2016-09" db="EMBL/GenBank/DDBJ databases">
        <title>Genomic Taxonomy of the Vibrionaceae.</title>
        <authorList>
            <person name="Gonzalez-Castillo A."/>
            <person name="Gomez-Gil B."/>
            <person name="Enciso-Ibarra K."/>
        </authorList>
    </citation>
    <scope>NUCLEOTIDE SEQUENCE [LARGE SCALE GENOMIC DNA]</scope>
    <source>
        <strain evidence="2 3">CAIM 1902</strain>
    </source>
</reference>
<gene>
    <name evidence="2" type="ORF">BIY20_02795</name>
</gene>
<evidence type="ECO:0000259" key="1">
    <source>
        <dbReference type="PROSITE" id="PS51471"/>
    </source>
</evidence>
<sequence>MSSNLMWHEVDGGKLLLIKNFLPKAQADTNYQTLLNQTPWQQEAITMFGRHVLQPRLQASYGEHAYQYSGLVLSPKPMPALITQLKKQCEIVCQQPFNTVLLNLYRDGQDYMGWHQDNEKELGVNPVIASVSLGAVRKFAIKRKDGSAKLDFQLNHGSLLVMAGELQHHWRHSLPKTKRISEPRINLTFRYIVPEFQ</sequence>
<feature type="domain" description="Fe2OG dioxygenase" evidence="1">
    <location>
        <begin position="96"/>
        <end position="193"/>
    </location>
</feature>
<proteinExistence type="predicted"/>
<dbReference type="InterPro" id="IPR027450">
    <property type="entry name" value="AlkB-like"/>
</dbReference>
<dbReference type="PANTHER" id="PTHR31212">
    <property type="entry name" value="ALPHA-KETOGLUTARATE-DEPENDENT DIOXYGENASE ALKB HOMOLOG 3"/>
    <property type="match status" value="1"/>
</dbReference>
<dbReference type="EMBL" id="MJMH01000217">
    <property type="protein sequence ID" value="OLQ85735.1"/>
    <property type="molecule type" value="Genomic_DNA"/>
</dbReference>
<dbReference type="Proteomes" id="UP000186039">
    <property type="component" value="Unassembled WGS sequence"/>
</dbReference>
<protein>
    <submittedName>
        <fullName evidence="2">DNA repair protein</fullName>
    </submittedName>
</protein>
<comment type="caution">
    <text evidence="2">The sequence shown here is derived from an EMBL/GenBank/DDBJ whole genome shotgun (WGS) entry which is preliminary data.</text>
</comment>
<keyword evidence="3" id="KW-1185">Reference proteome</keyword>
<organism evidence="2 3">
    <name type="scientific">Vibrio panuliri</name>
    <dbReference type="NCBI Taxonomy" id="1381081"/>
    <lineage>
        <taxon>Bacteria</taxon>
        <taxon>Pseudomonadati</taxon>
        <taxon>Pseudomonadota</taxon>
        <taxon>Gammaproteobacteria</taxon>
        <taxon>Vibrionales</taxon>
        <taxon>Vibrionaceae</taxon>
        <taxon>Vibrio</taxon>
    </lineage>
</organism>
<evidence type="ECO:0000313" key="2">
    <source>
        <dbReference type="EMBL" id="OLQ85735.1"/>
    </source>
</evidence>
<accession>A0ABX3F969</accession>
<dbReference type="PROSITE" id="PS51471">
    <property type="entry name" value="FE2OG_OXY"/>
    <property type="match status" value="1"/>
</dbReference>
<evidence type="ECO:0000313" key="3">
    <source>
        <dbReference type="Proteomes" id="UP000186039"/>
    </source>
</evidence>
<dbReference type="InterPro" id="IPR032854">
    <property type="entry name" value="ALKBH3"/>
</dbReference>
<dbReference type="SUPFAM" id="SSF51197">
    <property type="entry name" value="Clavaminate synthase-like"/>
    <property type="match status" value="1"/>
</dbReference>
<dbReference type="PANTHER" id="PTHR31212:SF4">
    <property type="entry name" value="ALPHA-KETOGLUTARATE-DEPENDENT DIOXYGENASE ALKB HOMOLOG 3"/>
    <property type="match status" value="1"/>
</dbReference>
<dbReference type="RefSeq" id="WP_075716135.1">
    <property type="nucleotide sequence ID" value="NZ_AP019655.1"/>
</dbReference>
<dbReference type="InterPro" id="IPR005123">
    <property type="entry name" value="Oxoglu/Fe-dep_dioxygenase_dom"/>
</dbReference>
<dbReference type="Gene3D" id="2.60.120.590">
    <property type="entry name" value="Alpha-ketoglutarate-dependent dioxygenase AlkB-like"/>
    <property type="match status" value="1"/>
</dbReference>